<dbReference type="RefSeq" id="WP_198822869.1">
    <property type="nucleotide sequence ID" value="NZ_JAEKCZ010000026.1"/>
</dbReference>
<dbReference type="Proteomes" id="UP000658390">
    <property type="component" value="Unassembled WGS sequence"/>
</dbReference>
<dbReference type="InterPro" id="IPR021496">
    <property type="entry name" value="DUF3150"/>
</dbReference>
<comment type="caution">
    <text evidence="2">The sequence shown here is derived from an EMBL/GenBank/DDBJ whole genome shotgun (WGS) entry which is preliminary data.</text>
</comment>
<accession>A0A8I1FXV7</accession>
<feature type="region of interest" description="Disordered" evidence="1">
    <location>
        <begin position="291"/>
        <end position="335"/>
    </location>
</feature>
<dbReference type="AlphaFoldDB" id="A0A8I1FXV7"/>
<evidence type="ECO:0000313" key="2">
    <source>
        <dbReference type="EMBL" id="MBJ2259235.1"/>
    </source>
</evidence>
<feature type="region of interest" description="Disordered" evidence="1">
    <location>
        <begin position="354"/>
        <end position="375"/>
    </location>
</feature>
<evidence type="ECO:0000313" key="3">
    <source>
        <dbReference type="Proteomes" id="UP000658390"/>
    </source>
</evidence>
<feature type="compositionally biased region" description="Polar residues" evidence="1">
    <location>
        <begin position="291"/>
        <end position="302"/>
    </location>
</feature>
<proteinExistence type="predicted"/>
<evidence type="ECO:0000256" key="1">
    <source>
        <dbReference type="SAM" id="MobiDB-lite"/>
    </source>
</evidence>
<feature type="compositionally biased region" description="Polar residues" evidence="1">
    <location>
        <begin position="311"/>
        <end position="327"/>
    </location>
</feature>
<dbReference type="EMBL" id="JAEKCZ010000026">
    <property type="protein sequence ID" value="MBJ2259235.1"/>
    <property type="molecule type" value="Genomic_DNA"/>
</dbReference>
<reference evidence="2" key="1">
    <citation type="submission" date="2020-12" db="EMBL/GenBank/DDBJ databases">
        <title>Antibiotic resistance and phylogeny of Pseudomonas spp. isolated over three decades from chicken meat in the Norwegian food chain.</title>
        <authorList>
            <person name="Moen B."/>
        </authorList>
    </citation>
    <scope>NUCLEOTIDE SEQUENCE</scope>
    <source>
        <strain evidence="2">MF6762</strain>
    </source>
</reference>
<gene>
    <name evidence="2" type="ORF">JFT45_22290</name>
</gene>
<organism evidence="2 3">
    <name type="scientific">Pseudomonas psychrophila</name>
    <dbReference type="NCBI Taxonomy" id="122355"/>
    <lineage>
        <taxon>Bacteria</taxon>
        <taxon>Pseudomonadati</taxon>
        <taxon>Pseudomonadota</taxon>
        <taxon>Gammaproteobacteria</taxon>
        <taxon>Pseudomonadales</taxon>
        <taxon>Pseudomonadaceae</taxon>
        <taxon>Pseudomonas</taxon>
    </lineage>
</organism>
<name>A0A8I1FXV7_9PSED</name>
<dbReference type="Pfam" id="PF11348">
    <property type="entry name" value="DUF3150"/>
    <property type="match status" value="1"/>
</dbReference>
<sequence length="375" mass="40554">MSTIQSNTDVSVQILQDVVLFDCIIGGSTGEKTVEADDFIREVGKTLPSGTFAWVNKYRAEAKREILKVGVSRRVNNRVRGYFVPTAHAQGLALVLKQIKDKYLAEKKKFLAELPGKVEEWAKAPENAGVTKAGGKTRAELIRLHAPQQGALEKMLTFDVSAIRINDTSYFGEDDALQKEVKGLVGQAAFEISEDVRRSWSGPTKGNTTSRVLGLVRRVQDKAEAMSVLSSKFGNLAKLCGDVLAAVPTGQSIEGVAFIQVSSLLQFCMDPEKIIGDQATEFDPLEVTDQSATTETENNTNVIYGGPQAANPATGNSAPKTPDTETGVSIVPPLPTDREAHANIFTDDKHDAVALEPAAPVSEPEQQEPVQPFIF</sequence>
<protein>
    <submittedName>
        <fullName evidence="2">DUF3150 domain-containing protein</fullName>
    </submittedName>
</protein>